<evidence type="ECO:0000313" key="1">
    <source>
        <dbReference type="EnsemblPlants" id="AET7Gv21109400.5"/>
    </source>
</evidence>
<protein>
    <submittedName>
        <fullName evidence="1">Uncharacterized protein</fullName>
    </submittedName>
</protein>
<dbReference type="Proteomes" id="UP000015105">
    <property type="component" value="Chromosome 7D"/>
</dbReference>
<evidence type="ECO:0000313" key="2">
    <source>
        <dbReference type="Proteomes" id="UP000015105"/>
    </source>
</evidence>
<reference evidence="1" key="5">
    <citation type="journal article" date="2021" name="G3 (Bethesda)">
        <title>Aegilops tauschii genome assembly Aet v5.0 features greater sequence contiguity and improved annotation.</title>
        <authorList>
            <person name="Wang L."/>
            <person name="Zhu T."/>
            <person name="Rodriguez J.C."/>
            <person name="Deal K.R."/>
            <person name="Dubcovsky J."/>
            <person name="McGuire P.E."/>
            <person name="Lux T."/>
            <person name="Spannagl M."/>
            <person name="Mayer K.F.X."/>
            <person name="Baldrich P."/>
            <person name="Meyers B.C."/>
            <person name="Huo N."/>
            <person name="Gu Y.Q."/>
            <person name="Zhou H."/>
            <person name="Devos K.M."/>
            <person name="Bennetzen J.L."/>
            <person name="Unver T."/>
            <person name="Budak H."/>
            <person name="Gulick P.J."/>
            <person name="Galiba G."/>
            <person name="Kalapos B."/>
            <person name="Nelson D.R."/>
            <person name="Li P."/>
            <person name="You F.M."/>
            <person name="Luo M.C."/>
            <person name="Dvorak J."/>
        </authorList>
    </citation>
    <scope>NUCLEOTIDE SEQUENCE [LARGE SCALE GENOMIC DNA]</scope>
    <source>
        <strain evidence="1">cv. AL8/78</strain>
    </source>
</reference>
<reference evidence="1" key="4">
    <citation type="submission" date="2019-03" db="UniProtKB">
        <authorList>
            <consortium name="EnsemblPlants"/>
        </authorList>
    </citation>
    <scope>IDENTIFICATION</scope>
</reference>
<reference evidence="2" key="2">
    <citation type="journal article" date="2017" name="Nat. Plants">
        <title>The Aegilops tauschii genome reveals multiple impacts of transposons.</title>
        <authorList>
            <person name="Zhao G."/>
            <person name="Zou C."/>
            <person name="Li K."/>
            <person name="Wang K."/>
            <person name="Li T."/>
            <person name="Gao L."/>
            <person name="Zhang X."/>
            <person name="Wang H."/>
            <person name="Yang Z."/>
            <person name="Liu X."/>
            <person name="Jiang W."/>
            <person name="Mao L."/>
            <person name="Kong X."/>
            <person name="Jiao Y."/>
            <person name="Jia J."/>
        </authorList>
    </citation>
    <scope>NUCLEOTIDE SEQUENCE [LARGE SCALE GENOMIC DNA]</scope>
    <source>
        <strain evidence="2">cv. AL8/78</strain>
    </source>
</reference>
<name>A0A453SVR4_AEGTS</name>
<sequence>MNNNSVKPYPEIRNAFTGGELVEVAVLEWDL</sequence>
<keyword evidence="2" id="KW-1185">Reference proteome</keyword>
<reference evidence="2" key="1">
    <citation type="journal article" date="2014" name="Science">
        <title>Ancient hybridizations among the ancestral genomes of bread wheat.</title>
        <authorList>
            <consortium name="International Wheat Genome Sequencing Consortium,"/>
            <person name="Marcussen T."/>
            <person name="Sandve S.R."/>
            <person name="Heier L."/>
            <person name="Spannagl M."/>
            <person name="Pfeifer M."/>
            <person name="Jakobsen K.S."/>
            <person name="Wulff B.B."/>
            <person name="Steuernagel B."/>
            <person name="Mayer K.F."/>
            <person name="Olsen O.A."/>
        </authorList>
    </citation>
    <scope>NUCLEOTIDE SEQUENCE [LARGE SCALE GENOMIC DNA]</scope>
    <source>
        <strain evidence="2">cv. AL8/78</strain>
    </source>
</reference>
<organism evidence="1 2">
    <name type="scientific">Aegilops tauschii subsp. strangulata</name>
    <name type="common">Goatgrass</name>
    <dbReference type="NCBI Taxonomy" id="200361"/>
    <lineage>
        <taxon>Eukaryota</taxon>
        <taxon>Viridiplantae</taxon>
        <taxon>Streptophyta</taxon>
        <taxon>Embryophyta</taxon>
        <taxon>Tracheophyta</taxon>
        <taxon>Spermatophyta</taxon>
        <taxon>Magnoliopsida</taxon>
        <taxon>Liliopsida</taxon>
        <taxon>Poales</taxon>
        <taxon>Poaceae</taxon>
        <taxon>BOP clade</taxon>
        <taxon>Pooideae</taxon>
        <taxon>Triticodae</taxon>
        <taxon>Triticeae</taxon>
        <taxon>Triticinae</taxon>
        <taxon>Aegilops</taxon>
    </lineage>
</organism>
<accession>A0A453SVR4</accession>
<proteinExistence type="predicted"/>
<dbReference type="Gramene" id="AET7Gv21109400.5">
    <property type="protein sequence ID" value="AET7Gv21109400.5"/>
    <property type="gene ID" value="AET7Gv21109400"/>
</dbReference>
<reference evidence="1" key="3">
    <citation type="journal article" date="2017" name="Nature">
        <title>Genome sequence of the progenitor of the wheat D genome Aegilops tauschii.</title>
        <authorList>
            <person name="Luo M.C."/>
            <person name="Gu Y.Q."/>
            <person name="Puiu D."/>
            <person name="Wang H."/>
            <person name="Twardziok S.O."/>
            <person name="Deal K.R."/>
            <person name="Huo N."/>
            <person name="Zhu T."/>
            <person name="Wang L."/>
            <person name="Wang Y."/>
            <person name="McGuire P.E."/>
            <person name="Liu S."/>
            <person name="Long H."/>
            <person name="Ramasamy R.K."/>
            <person name="Rodriguez J.C."/>
            <person name="Van S.L."/>
            <person name="Yuan L."/>
            <person name="Wang Z."/>
            <person name="Xia Z."/>
            <person name="Xiao L."/>
            <person name="Anderson O.D."/>
            <person name="Ouyang S."/>
            <person name="Liang Y."/>
            <person name="Zimin A.V."/>
            <person name="Pertea G."/>
            <person name="Qi P."/>
            <person name="Bennetzen J.L."/>
            <person name="Dai X."/>
            <person name="Dawson M.W."/>
            <person name="Muller H.G."/>
            <person name="Kugler K."/>
            <person name="Rivarola-Duarte L."/>
            <person name="Spannagl M."/>
            <person name="Mayer K.F.X."/>
            <person name="Lu F.H."/>
            <person name="Bevan M.W."/>
            <person name="Leroy P."/>
            <person name="Li P."/>
            <person name="You F.M."/>
            <person name="Sun Q."/>
            <person name="Liu Z."/>
            <person name="Lyons E."/>
            <person name="Wicker T."/>
            <person name="Salzberg S.L."/>
            <person name="Devos K.M."/>
            <person name="Dvorak J."/>
        </authorList>
    </citation>
    <scope>NUCLEOTIDE SEQUENCE [LARGE SCALE GENOMIC DNA]</scope>
    <source>
        <strain evidence="1">cv. AL8/78</strain>
    </source>
</reference>
<dbReference type="EnsemblPlants" id="AET7Gv21109400.5">
    <property type="protein sequence ID" value="AET7Gv21109400.5"/>
    <property type="gene ID" value="AET7Gv21109400"/>
</dbReference>
<dbReference type="AlphaFoldDB" id="A0A453SVR4"/>